<feature type="domain" description="TGF-beta family profile" evidence="7">
    <location>
        <begin position="20"/>
        <end position="110"/>
    </location>
</feature>
<dbReference type="GO" id="GO:0005615">
    <property type="term" value="C:extracellular space"/>
    <property type="evidence" value="ECO:0007669"/>
    <property type="project" value="TreeGrafter"/>
</dbReference>
<evidence type="ECO:0000256" key="5">
    <source>
        <dbReference type="ARBA" id="ARBA00023157"/>
    </source>
</evidence>
<dbReference type="Pfam" id="PF00019">
    <property type="entry name" value="TGF_beta"/>
    <property type="match status" value="1"/>
</dbReference>
<protein>
    <recommendedName>
        <fullName evidence="7">TGF-beta family profile domain-containing protein</fullName>
    </recommendedName>
</protein>
<accession>A0A8X6KRC2</accession>
<organism evidence="8 9">
    <name type="scientific">Trichonephila clavata</name>
    <name type="common">Joro spider</name>
    <name type="synonym">Nephila clavata</name>
    <dbReference type="NCBI Taxonomy" id="2740835"/>
    <lineage>
        <taxon>Eukaryota</taxon>
        <taxon>Metazoa</taxon>
        <taxon>Ecdysozoa</taxon>
        <taxon>Arthropoda</taxon>
        <taxon>Chelicerata</taxon>
        <taxon>Arachnida</taxon>
        <taxon>Araneae</taxon>
        <taxon>Araneomorphae</taxon>
        <taxon>Entelegynae</taxon>
        <taxon>Araneoidea</taxon>
        <taxon>Nephilidae</taxon>
        <taxon>Trichonephila</taxon>
    </lineage>
</organism>
<sequence length="183" mass="20306">MAKNSSSICTVCDAVVPSSNSRPALLLSCASRGQRGGKCCRRPLSISFADIGWNWIVQPKEFEAFYCKGRCNDSKGHFANTHALMQSILKIKGHNVSRPCCAPKSSDPSSCSITMTRTPRADGDQDERHDRQRVCLYLKIKDGILVIDSHVINCLPSLIIHGWSGCYDTLMCSSEVIKWERLI</sequence>
<dbReference type="GO" id="GO:0008083">
    <property type="term" value="F:growth factor activity"/>
    <property type="evidence" value="ECO:0007669"/>
    <property type="project" value="UniProtKB-KW"/>
</dbReference>
<evidence type="ECO:0000256" key="4">
    <source>
        <dbReference type="ARBA" id="ARBA00023030"/>
    </source>
</evidence>
<dbReference type="PANTHER" id="PTHR11848">
    <property type="entry name" value="TGF-BETA FAMILY"/>
    <property type="match status" value="1"/>
</dbReference>
<dbReference type="AlphaFoldDB" id="A0A8X6KRC2"/>
<proteinExistence type="inferred from homology"/>
<dbReference type="InterPro" id="IPR029034">
    <property type="entry name" value="Cystine-knot_cytokine"/>
</dbReference>
<dbReference type="Proteomes" id="UP000887116">
    <property type="component" value="Unassembled WGS sequence"/>
</dbReference>
<dbReference type="OrthoDB" id="5949851at2759"/>
<evidence type="ECO:0000256" key="2">
    <source>
        <dbReference type="ARBA" id="ARBA00006656"/>
    </source>
</evidence>
<dbReference type="PROSITE" id="PS00250">
    <property type="entry name" value="TGF_BETA_1"/>
    <property type="match status" value="1"/>
</dbReference>
<evidence type="ECO:0000256" key="6">
    <source>
        <dbReference type="RuleBase" id="RU000354"/>
    </source>
</evidence>
<dbReference type="InterPro" id="IPR015615">
    <property type="entry name" value="TGF-beta-rel"/>
</dbReference>
<keyword evidence="9" id="KW-1185">Reference proteome</keyword>
<dbReference type="Gene3D" id="2.10.90.10">
    <property type="entry name" value="Cystine-knot cytokines"/>
    <property type="match status" value="1"/>
</dbReference>
<dbReference type="InterPro" id="IPR017948">
    <property type="entry name" value="TGFb_CS"/>
</dbReference>
<comment type="caution">
    <text evidence="8">The sequence shown here is derived from an EMBL/GenBank/DDBJ whole genome shotgun (WGS) entry which is preliminary data.</text>
</comment>
<gene>
    <name evidence="8" type="ORF">TNCT_502461</name>
</gene>
<comment type="similarity">
    <text evidence="2 6">Belongs to the TGF-beta family.</text>
</comment>
<dbReference type="SUPFAM" id="SSF57501">
    <property type="entry name" value="Cystine-knot cytokines"/>
    <property type="match status" value="1"/>
</dbReference>
<dbReference type="PANTHER" id="PTHR11848:SF119">
    <property type="entry name" value="TGF-BETA FAMILY PROFILE DOMAIN-CONTAINING PROTEIN"/>
    <property type="match status" value="1"/>
</dbReference>
<dbReference type="GO" id="GO:0005125">
    <property type="term" value="F:cytokine activity"/>
    <property type="evidence" value="ECO:0007669"/>
    <property type="project" value="TreeGrafter"/>
</dbReference>
<evidence type="ECO:0000313" key="8">
    <source>
        <dbReference type="EMBL" id="GFQ81196.1"/>
    </source>
</evidence>
<evidence type="ECO:0000256" key="1">
    <source>
        <dbReference type="ARBA" id="ARBA00004613"/>
    </source>
</evidence>
<keyword evidence="3" id="KW-0964">Secreted</keyword>
<name>A0A8X6KRC2_TRICU</name>
<dbReference type="PROSITE" id="PS51362">
    <property type="entry name" value="TGF_BETA_2"/>
    <property type="match status" value="1"/>
</dbReference>
<comment type="subcellular location">
    <subcellularLocation>
        <location evidence="1">Secreted</location>
    </subcellularLocation>
</comment>
<keyword evidence="5" id="KW-1015">Disulfide bond</keyword>
<evidence type="ECO:0000259" key="7">
    <source>
        <dbReference type="PROSITE" id="PS51362"/>
    </source>
</evidence>
<dbReference type="SMART" id="SM00204">
    <property type="entry name" value="TGFB"/>
    <property type="match status" value="1"/>
</dbReference>
<evidence type="ECO:0000313" key="9">
    <source>
        <dbReference type="Proteomes" id="UP000887116"/>
    </source>
</evidence>
<dbReference type="InterPro" id="IPR001839">
    <property type="entry name" value="TGF-b_C"/>
</dbReference>
<evidence type="ECO:0000256" key="3">
    <source>
        <dbReference type="ARBA" id="ARBA00022525"/>
    </source>
</evidence>
<reference evidence="8" key="1">
    <citation type="submission" date="2020-07" db="EMBL/GenBank/DDBJ databases">
        <title>Multicomponent nature underlies the extraordinary mechanical properties of spider dragline silk.</title>
        <authorList>
            <person name="Kono N."/>
            <person name="Nakamura H."/>
            <person name="Mori M."/>
            <person name="Yoshida Y."/>
            <person name="Ohtoshi R."/>
            <person name="Malay A.D."/>
            <person name="Moran D.A.P."/>
            <person name="Tomita M."/>
            <person name="Numata K."/>
            <person name="Arakawa K."/>
        </authorList>
    </citation>
    <scope>NUCLEOTIDE SEQUENCE</scope>
</reference>
<keyword evidence="4 6" id="KW-0339">Growth factor</keyword>
<dbReference type="EMBL" id="BMAO01002499">
    <property type="protein sequence ID" value="GFQ81196.1"/>
    <property type="molecule type" value="Genomic_DNA"/>
</dbReference>